<evidence type="ECO:0000313" key="1">
    <source>
        <dbReference type="EMBL" id="XBU16664.1"/>
    </source>
</evidence>
<dbReference type="RefSeq" id="WP_349929445.1">
    <property type="nucleotide sequence ID" value="NZ_CP157981.1"/>
</dbReference>
<proteinExistence type="predicted"/>
<sequence>MISNKVIKKMPEHKQVQGIQSWFEPALRVLNEIHEQKKLSLRKKGYDENNAAVTKIELSQLITRRFRITIYLADQIVSSLVKSNAVESFGGYVKPKALEV</sequence>
<gene>
    <name evidence="1" type="ORF">ABJ384_05740</name>
</gene>
<name>A0AAU7T0C3_9GAMM</name>
<reference evidence="1" key="1">
    <citation type="submission" date="2024-06" db="EMBL/GenBank/DDBJ databases">
        <authorList>
            <person name="Song Z."/>
        </authorList>
    </citation>
    <scope>NUCLEOTIDE SEQUENCE</scope>
    <source>
        <strain evidence="1">A1-4-2</strain>
    </source>
</reference>
<organism evidence="1">
    <name type="scientific">Acinetobacter sp. A1-4-2</name>
    <dbReference type="NCBI Taxonomy" id="3156489"/>
    <lineage>
        <taxon>Bacteria</taxon>
        <taxon>Pseudomonadati</taxon>
        <taxon>Pseudomonadota</taxon>
        <taxon>Gammaproteobacteria</taxon>
        <taxon>Moraxellales</taxon>
        <taxon>Moraxellaceae</taxon>
        <taxon>Acinetobacter</taxon>
    </lineage>
</organism>
<dbReference type="AlphaFoldDB" id="A0AAU7T0C3"/>
<protein>
    <submittedName>
        <fullName evidence="1">Uncharacterized protein</fullName>
    </submittedName>
</protein>
<dbReference type="EMBL" id="CP157981">
    <property type="protein sequence ID" value="XBU16664.1"/>
    <property type="molecule type" value="Genomic_DNA"/>
</dbReference>
<accession>A0AAU7T0C3</accession>